<evidence type="ECO:0000256" key="3">
    <source>
        <dbReference type="ARBA" id="ARBA00022741"/>
    </source>
</evidence>
<name>A0ABN9T695_9DINO</name>
<accession>A0ABN9T695</accession>
<evidence type="ECO:0000256" key="1">
    <source>
        <dbReference type="ARBA" id="ARBA00022527"/>
    </source>
</evidence>
<dbReference type="PROSITE" id="PS51158">
    <property type="entry name" value="ALPHA_KINASE"/>
    <property type="match status" value="1"/>
</dbReference>
<dbReference type="InterPro" id="IPR004166">
    <property type="entry name" value="a-kinase_dom"/>
</dbReference>
<dbReference type="Proteomes" id="UP001189429">
    <property type="component" value="Unassembled WGS sequence"/>
</dbReference>
<evidence type="ECO:0000259" key="6">
    <source>
        <dbReference type="PROSITE" id="PS51158"/>
    </source>
</evidence>
<keyword evidence="5" id="KW-0067">ATP-binding</keyword>
<protein>
    <recommendedName>
        <fullName evidence="6">Alpha-type protein kinase domain-containing protein</fullName>
    </recommendedName>
</protein>
<dbReference type="EMBL" id="CAUYUJ010014390">
    <property type="protein sequence ID" value="CAK0840574.1"/>
    <property type="molecule type" value="Genomic_DNA"/>
</dbReference>
<feature type="domain" description="Alpha-type protein kinase" evidence="6">
    <location>
        <begin position="1"/>
        <end position="220"/>
    </location>
</feature>
<dbReference type="Pfam" id="PF02816">
    <property type="entry name" value="Alpha_kinase"/>
    <property type="match status" value="1"/>
</dbReference>
<organism evidence="7 8">
    <name type="scientific">Prorocentrum cordatum</name>
    <dbReference type="NCBI Taxonomy" id="2364126"/>
    <lineage>
        <taxon>Eukaryota</taxon>
        <taxon>Sar</taxon>
        <taxon>Alveolata</taxon>
        <taxon>Dinophyceae</taxon>
        <taxon>Prorocentrales</taxon>
        <taxon>Prorocentraceae</taxon>
        <taxon>Prorocentrum</taxon>
    </lineage>
</organism>
<reference evidence="7" key="1">
    <citation type="submission" date="2023-10" db="EMBL/GenBank/DDBJ databases">
        <authorList>
            <person name="Chen Y."/>
            <person name="Shah S."/>
            <person name="Dougan E. K."/>
            <person name="Thang M."/>
            <person name="Chan C."/>
        </authorList>
    </citation>
    <scope>NUCLEOTIDE SEQUENCE [LARGE SCALE GENOMIC DNA]</scope>
</reference>
<dbReference type="Gene3D" id="3.30.200.20">
    <property type="entry name" value="Phosphorylase Kinase, domain 1"/>
    <property type="match status" value="1"/>
</dbReference>
<keyword evidence="3" id="KW-0547">Nucleotide-binding</keyword>
<dbReference type="InterPro" id="IPR011009">
    <property type="entry name" value="Kinase-like_dom_sf"/>
</dbReference>
<evidence type="ECO:0000313" key="8">
    <source>
        <dbReference type="Proteomes" id="UP001189429"/>
    </source>
</evidence>
<dbReference type="SUPFAM" id="SSF56112">
    <property type="entry name" value="Protein kinase-like (PK-like)"/>
    <property type="match status" value="1"/>
</dbReference>
<evidence type="ECO:0000313" key="7">
    <source>
        <dbReference type="EMBL" id="CAK0840574.1"/>
    </source>
</evidence>
<keyword evidence="8" id="KW-1185">Reference proteome</keyword>
<proteinExistence type="predicted"/>
<keyword evidence="2" id="KW-0808">Transferase</keyword>
<dbReference type="InterPro" id="IPR051852">
    <property type="entry name" value="Alpha-type_PK"/>
</dbReference>
<comment type="caution">
    <text evidence="7">The sequence shown here is derived from an EMBL/GenBank/DDBJ whole genome shotgun (WGS) entry which is preliminary data.</text>
</comment>
<dbReference type="PANTHER" id="PTHR45992">
    <property type="entry name" value="EUKARYOTIC ELONGATION FACTOR 2 KINASE-RELATED"/>
    <property type="match status" value="1"/>
</dbReference>
<dbReference type="Gene3D" id="3.20.200.10">
    <property type="entry name" value="MHCK/EF2 kinase"/>
    <property type="match status" value="1"/>
</dbReference>
<keyword evidence="1" id="KW-0723">Serine/threonine-protein kinase</keyword>
<sequence>MADFPEFRPAIKTRVTFAPSPFAEGSMRLAHYAFFHDRYYVIKCFNDDTQDFIQNALQTTYAQAVLKDIRCQMFAITLANIFNGRLSQVDKQEWQIKYAVPSLVAFGREMEYAEPYMAGDYVRYNDNNGNVQNGDTTEGKIAASFCHFTYEETNGRAMVVDIQGVGLHFTDAQVHTRCIARTDELFKRFGMGNMGKYGMTKFFRTHKCNSLCQVLGLTPRDVAGL</sequence>
<gene>
    <name evidence="7" type="ORF">PCOR1329_LOCUS35979</name>
</gene>
<evidence type="ECO:0000256" key="2">
    <source>
        <dbReference type="ARBA" id="ARBA00022679"/>
    </source>
</evidence>
<dbReference type="PANTHER" id="PTHR45992:SF2">
    <property type="entry name" value="EUKARYOTIC ELONGATION FACTOR 2 KINASE"/>
    <property type="match status" value="1"/>
</dbReference>
<evidence type="ECO:0000256" key="5">
    <source>
        <dbReference type="ARBA" id="ARBA00022840"/>
    </source>
</evidence>
<dbReference type="SMART" id="SM00811">
    <property type="entry name" value="Alpha_kinase"/>
    <property type="match status" value="1"/>
</dbReference>
<keyword evidence="4" id="KW-0418">Kinase</keyword>
<evidence type="ECO:0000256" key="4">
    <source>
        <dbReference type="ARBA" id="ARBA00022777"/>
    </source>
</evidence>
<dbReference type="CDD" id="cd04515">
    <property type="entry name" value="Alpha_kinase"/>
    <property type="match status" value="1"/>
</dbReference>